<evidence type="ECO:0000313" key="2">
    <source>
        <dbReference type="Proteomes" id="UP000807115"/>
    </source>
</evidence>
<protein>
    <submittedName>
        <fullName evidence="1">Uncharacterized protein</fullName>
    </submittedName>
</protein>
<dbReference type="AlphaFoldDB" id="A0A921UG39"/>
<organism evidence="1 2">
    <name type="scientific">Sorghum bicolor</name>
    <name type="common">Sorghum</name>
    <name type="synonym">Sorghum vulgare</name>
    <dbReference type="NCBI Taxonomy" id="4558"/>
    <lineage>
        <taxon>Eukaryota</taxon>
        <taxon>Viridiplantae</taxon>
        <taxon>Streptophyta</taxon>
        <taxon>Embryophyta</taxon>
        <taxon>Tracheophyta</taxon>
        <taxon>Spermatophyta</taxon>
        <taxon>Magnoliopsida</taxon>
        <taxon>Liliopsida</taxon>
        <taxon>Poales</taxon>
        <taxon>Poaceae</taxon>
        <taxon>PACMAD clade</taxon>
        <taxon>Panicoideae</taxon>
        <taxon>Andropogonodae</taxon>
        <taxon>Andropogoneae</taxon>
        <taxon>Sorghinae</taxon>
        <taxon>Sorghum</taxon>
    </lineage>
</organism>
<sequence>MPSWVPEKSWPDLLHKRLWVAQMTIRSELEADQQVPEFQLVSANSALPPLNLAPLPQGVVRVVIYIDYNLQRKLVCVYPPPYIAA</sequence>
<reference evidence="1" key="2">
    <citation type="submission" date="2020-10" db="EMBL/GenBank/DDBJ databases">
        <authorList>
            <person name="Cooper E.A."/>
            <person name="Brenton Z.W."/>
            <person name="Flinn B.S."/>
            <person name="Jenkins J."/>
            <person name="Shu S."/>
            <person name="Flowers D."/>
            <person name="Luo F."/>
            <person name="Wang Y."/>
            <person name="Xia P."/>
            <person name="Barry K."/>
            <person name="Daum C."/>
            <person name="Lipzen A."/>
            <person name="Yoshinaga Y."/>
            <person name="Schmutz J."/>
            <person name="Saski C."/>
            <person name="Vermerris W."/>
            <person name="Kresovich S."/>
        </authorList>
    </citation>
    <scope>NUCLEOTIDE SEQUENCE</scope>
</reference>
<dbReference type="EMBL" id="CM027684">
    <property type="protein sequence ID" value="KAG0530289.1"/>
    <property type="molecule type" value="Genomic_DNA"/>
</dbReference>
<accession>A0A921UG39</accession>
<comment type="caution">
    <text evidence="1">The sequence shown here is derived from an EMBL/GenBank/DDBJ whole genome shotgun (WGS) entry which is preliminary data.</text>
</comment>
<name>A0A921UG39_SORBI</name>
<proteinExistence type="predicted"/>
<evidence type="ECO:0000313" key="1">
    <source>
        <dbReference type="EMBL" id="KAG0530289.1"/>
    </source>
</evidence>
<reference evidence="1" key="1">
    <citation type="journal article" date="2019" name="BMC Genomics">
        <title>A new reference genome for Sorghum bicolor reveals high levels of sequence similarity between sweet and grain genotypes: implications for the genetics of sugar metabolism.</title>
        <authorList>
            <person name="Cooper E.A."/>
            <person name="Brenton Z.W."/>
            <person name="Flinn B.S."/>
            <person name="Jenkins J."/>
            <person name="Shu S."/>
            <person name="Flowers D."/>
            <person name="Luo F."/>
            <person name="Wang Y."/>
            <person name="Xia P."/>
            <person name="Barry K."/>
            <person name="Daum C."/>
            <person name="Lipzen A."/>
            <person name="Yoshinaga Y."/>
            <person name="Schmutz J."/>
            <person name="Saski C."/>
            <person name="Vermerris W."/>
            <person name="Kresovich S."/>
        </authorList>
    </citation>
    <scope>NUCLEOTIDE SEQUENCE</scope>
</reference>
<gene>
    <name evidence="1" type="ORF">BDA96_05G173300</name>
</gene>
<dbReference type="Proteomes" id="UP000807115">
    <property type="component" value="Chromosome 5"/>
</dbReference>